<reference evidence="1" key="1">
    <citation type="submission" date="2018-02" db="EMBL/GenBank/DDBJ databases">
        <title>Rhizophora mucronata_Transcriptome.</title>
        <authorList>
            <person name="Meera S.P."/>
            <person name="Sreeshan A."/>
            <person name="Augustine A."/>
        </authorList>
    </citation>
    <scope>NUCLEOTIDE SEQUENCE</scope>
    <source>
        <tissue evidence="1">Leaf</tissue>
    </source>
</reference>
<proteinExistence type="predicted"/>
<name>A0A2P2P3B1_RHIMU</name>
<organism evidence="1">
    <name type="scientific">Rhizophora mucronata</name>
    <name type="common">Asiatic mangrove</name>
    <dbReference type="NCBI Taxonomy" id="61149"/>
    <lineage>
        <taxon>Eukaryota</taxon>
        <taxon>Viridiplantae</taxon>
        <taxon>Streptophyta</taxon>
        <taxon>Embryophyta</taxon>
        <taxon>Tracheophyta</taxon>
        <taxon>Spermatophyta</taxon>
        <taxon>Magnoliopsida</taxon>
        <taxon>eudicotyledons</taxon>
        <taxon>Gunneridae</taxon>
        <taxon>Pentapetalae</taxon>
        <taxon>rosids</taxon>
        <taxon>fabids</taxon>
        <taxon>Malpighiales</taxon>
        <taxon>Rhizophoraceae</taxon>
        <taxon>Rhizophora</taxon>
    </lineage>
</organism>
<evidence type="ECO:0000313" key="1">
    <source>
        <dbReference type="EMBL" id="MBX49266.1"/>
    </source>
</evidence>
<accession>A0A2P2P3B1</accession>
<dbReference type="AlphaFoldDB" id="A0A2P2P3B1"/>
<protein>
    <submittedName>
        <fullName evidence="1">Uncharacterized protein</fullName>
    </submittedName>
</protein>
<dbReference type="EMBL" id="GGEC01068782">
    <property type="protein sequence ID" value="MBX49266.1"/>
    <property type="molecule type" value="Transcribed_RNA"/>
</dbReference>
<sequence>MVVGGEVVGMVEADLVVDVEVEVVAEDAEHLTNPV</sequence>